<dbReference type="NCBIfam" id="NF010651">
    <property type="entry name" value="PRK14050.1"/>
    <property type="match status" value="1"/>
</dbReference>
<comment type="similarity">
    <text evidence="2 14 15">Belongs to the TonB-dependent receptor family.</text>
</comment>
<dbReference type="PROSITE" id="PS52016">
    <property type="entry name" value="TONB_DEPENDENT_REC_3"/>
    <property type="match status" value="1"/>
</dbReference>
<keyword evidence="10 15" id="KW-0798">TonB box</keyword>
<comment type="subcellular location">
    <subcellularLocation>
        <location evidence="1 14">Cell outer membrane</location>
        <topology evidence="1 14">Multi-pass membrane protein</topology>
    </subcellularLocation>
</comment>
<dbReference type="InterPro" id="IPR037066">
    <property type="entry name" value="Plug_dom_sf"/>
</dbReference>
<dbReference type="Gene3D" id="2.170.130.10">
    <property type="entry name" value="TonB-dependent receptor, plug domain"/>
    <property type="match status" value="1"/>
</dbReference>
<feature type="chain" id="PRO_5040447261" evidence="16">
    <location>
        <begin position="32"/>
        <end position="734"/>
    </location>
</feature>
<keyword evidence="8" id="KW-0408">Iron</keyword>
<dbReference type="EMBL" id="CP098808">
    <property type="protein sequence ID" value="USJ25469.1"/>
    <property type="molecule type" value="Genomic_DNA"/>
</dbReference>
<evidence type="ECO:0000313" key="20">
    <source>
        <dbReference type="Proteomes" id="UP001055460"/>
    </source>
</evidence>
<feature type="signal peptide" evidence="16">
    <location>
        <begin position="1"/>
        <end position="31"/>
    </location>
</feature>
<dbReference type="GO" id="GO:0038023">
    <property type="term" value="F:signaling receptor activity"/>
    <property type="evidence" value="ECO:0007669"/>
    <property type="project" value="InterPro"/>
</dbReference>
<evidence type="ECO:0000256" key="5">
    <source>
        <dbReference type="ARBA" id="ARBA00022496"/>
    </source>
</evidence>
<dbReference type="Gene3D" id="2.40.170.20">
    <property type="entry name" value="TonB-dependent receptor, beta-barrel domain"/>
    <property type="match status" value="1"/>
</dbReference>
<keyword evidence="9" id="KW-0406">Ion transport</keyword>
<dbReference type="AlphaFoldDB" id="A0A9Q8YD36"/>
<dbReference type="InterPro" id="IPR012910">
    <property type="entry name" value="Plug_dom"/>
</dbReference>
<feature type="domain" description="TonB-dependent receptor plug" evidence="18">
    <location>
        <begin position="75"/>
        <end position="179"/>
    </location>
</feature>
<proteinExistence type="inferred from homology"/>
<name>A0A9Q8YD36_ENSAD</name>
<dbReference type="InterPro" id="IPR000531">
    <property type="entry name" value="Beta-barrel_TonB"/>
</dbReference>
<organism evidence="19 20">
    <name type="scientific">Ensifer adhaerens</name>
    <name type="common">Sinorhizobium morelense</name>
    <dbReference type="NCBI Taxonomy" id="106592"/>
    <lineage>
        <taxon>Bacteria</taxon>
        <taxon>Pseudomonadati</taxon>
        <taxon>Pseudomonadota</taxon>
        <taxon>Alphaproteobacteria</taxon>
        <taxon>Hyphomicrobiales</taxon>
        <taxon>Rhizobiaceae</taxon>
        <taxon>Sinorhizobium/Ensifer group</taxon>
        <taxon>Ensifer</taxon>
    </lineage>
</organism>
<geneLocation type="plasmid" evidence="19 20">
    <name>pA</name>
</geneLocation>
<dbReference type="GO" id="GO:0009279">
    <property type="term" value="C:cell outer membrane"/>
    <property type="evidence" value="ECO:0007669"/>
    <property type="project" value="UniProtKB-SubCell"/>
</dbReference>
<keyword evidence="7 16" id="KW-0732">Signal</keyword>
<dbReference type="PANTHER" id="PTHR32552:SF68">
    <property type="entry name" value="FERRICHROME OUTER MEMBRANE TRANSPORTER_PHAGE RECEPTOR"/>
    <property type="match status" value="1"/>
</dbReference>
<dbReference type="NCBIfam" id="TIGR01783">
    <property type="entry name" value="TonB-siderophor"/>
    <property type="match status" value="1"/>
</dbReference>
<keyword evidence="11 14" id="KW-0472">Membrane</keyword>
<accession>A0A9Q8YD36</accession>
<dbReference type="Pfam" id="PF07715">
    <property type="entry name" value="Plug"/>
    <property type="match status" value="1"/>
</dbReference>
<evidence type="ECO:0000256" key="7">
    <source>
        <dbReference type="ARBA" id="ARBA00022729"/>
    </source>
</evidence>
<dbReference type="InterPro" id="IPR039426">
    <property type="entry name" value="TonB-dep_rcpt-like"/>
</dbReference>
<evidence type="ECO:0000256" key="11">
    <source>
        <dbReference type="ARBA" id="ARBA00023136"/>
    </source>
</evidence>
<evidence type="ECO:0000256" key="6">
    <source>
        <dbReference type="ARBA" id="ARBA00022692"/>
    </source>
</evidence>
<keyword evidence="12 19" id="KW-0675">Receptor</keyword>
<evidence type="ECO:0000256" key="13">
    <source>
        <dbReference type="ARBA" id="ARBA00023237"/>
    </source>
</evidence>
<evidence type="ECO:0000256" key="16">
    <source>
        <dbReference type="SAM" id="SignalP"/>
    </source>
</evidence>
<dbReference type="PANTHER" id="PTHR32552">
    <property type="entry name" value="FERRICHROME IRON RECEPTOR-RELATED"/>
    <property type="match status" value="1"/>
</dbReference>
<evidence type="ECO:0000256" key="12">
    <source>
        <dbReference type="ARBA" id="ARBA00023170"/>
    </source>
</evidence>
<evidence type="ECO:0000256" key="2">
    <source>
        <dbReference type="ARBA" id="ARBA00009810"/>
    </source>
</evidence>
<dbReference type="GO" id="GO:0015891">
    <property type="term" value="P:siderophore transport"/>
    <property type="evidence" value="ECO:0007669"/>
    <property type="project" value="InterPro"/>
</dbReference>
<dbReference type="FunFam" id="2.170.130.10:FF:000001">
    <property type="entry name" value="Catecholate siderophore TonB-dependent receptor"/>
    <property type="match status" value="1"/>
</dbReference>
<evidence type="ECO:0000256" key="8">
    <source>
        <dbReference type="ARBA" id="ARBA00023004"/>
    </source>
</evidence>
<evidence type="ECO:0000259" key="17">
    <source>
        <dbReference type="Pfam" id="PF00593"/>
    </source>
</evidence>
<feature type="domain" description="TonB-dependent receptor-like beta-barrel" evidence="17">
    <location>
        <begin position="252"/>
        <end position="703"/>
    </location>
</feature>
<evidence type="ECO:0000256" key="3">
    <source>
        <dbReference type="ARBA" id="ARBA00022448"/>
    </source>
</evidence>
<dbReference type="SUPFAM" id="SSF56935">
    <property type="entry name" value="Porins"/>
    <property type="match status" value="1"/>
</dbReference>
<dbReference type="GO" id="GO:0015344">
    <property type="term" value="F:siderophore uptake transmembrane transporter activity"/>
    <property type="evidence" value="ECO:0007669"/>
    <property type="project" value="TreeGrafter"/>
</dbReference>
<protein>
    <submittedName>
        <fullName evidence="19">TonB-dependent siderophore receptor</fullName>
    </submittedName>
</protein>
<sequence>MMVRGKAVRLTEWLASGVAAIAVLATGAAMAQDAPATRLETIEATGARTENDATGPVDGYVAKATTTGSKSATPIAEIPQSVSVVGREELDDRGVVNKVDEALRYTPGVMAEPFGVDPDTDWFYIRGFDATQTGVFLDGLNLFSYGFGGFQIDPFMLERVEVLKGPASVLYGGANPGGIVSLISKRPTGENSAYVETGINNNGNAFLGIDVNRQLDDAINYRVTGKISGGDNYVDHSEDLRGFILPQITYQPDDATSLTVYGLLQGLDQVHTGGGFLPYVGSVVDAPFGKIDRKAFFGEPDIDTGTYVQQMLGYEFKHEFDSGWQFSQNLRYGHLYKHENGPYTYGYYDPSLPFPVSNTPATPDNLLYRLGFEATSKVDTFAVDNRLEGEFETGALEHTLLVGLDYKFFRLDHVQASSAGTPISATDPVYGAPQPANAIYINQVITQQQIGVYAQDQIRFGDGWLVTLNGRYDYVDTKTDNGPTFWAPTQNSSFDYSEGALSGRAGLAYEFDNGLTPYVSAATFFNPVVAVTATGNTKPEEGEQFEAGIKYEPTFFDGVLTASIYQLTKRNALVTDPLTSISTQTGEVRSRGIEFEGKVNLDESWKLIAGLDFMDIEVTEDANRALIGKSPYLVPDTQASLWLDYTVQQGALEGLSLGAGVRYRGESWADKENTAKVPASTVFDAALRYEKDGWGAALNVTNLFDKHYVSGCNGLLVCGYGDARTVTLKLSKTW</sequence>
<evidence type="ECO:0000256" key="14">
    <source>
        <dbReference type="PROSITE-ProRule" id="PRU01360"/>
    </source>
</evidence>
<dbReference type="CDD" id="cd01347">
    <property type="entry name" value="ligand_gated_channel"/>
    <property type="match status" value="1"/>
</dbReference>
<dbReference type="InterPro" id="IPR036942">
    <property type="entry name" value="Beta-barrel_TonB_sf"/>
</dbReference>
<dbReference type="RefSeq" id="WP_060583486.1">
    <property type="nucleotide sequence ID" value="NZ_CP098808.1"/>
</dbReference>
<evidence type="ECO:0000259" key="18">
    <source>
        <dbReference type="Pfam" id="PF07715"/>
    </source>
</evidence>
<keyword evidence="3 14" id="KW-0813">Transport</keyword>
<gene>
    <name evidence="19" type="ORF">NE863_23495</name>
</gene>
<keyword evidence="4 14" id="KW-1134">Transmembrane beta strand</keyword>
<evidence type="ECO:0000256" key="1">
    <source>
        <dbReference type="ARBA" id="ARBA00004571"/>
    </source>
</evidence>
<evidence type="ECO:0000256" key="10">
    <source>
        <dbReference type="ARBA" id="ARBA00023077"/>
    </source>
</evidence>
<keyword evidence="5" id="KW-0410">Iron transport</keyword>
<dbReference type="Proteomes" id="UP001055460">
    <property type="component" value="Plasmid pA"/>
</dbReference>
<evidence type="ECO:0000256" key="9">
    <source>
        <dbReference type="ARBA" id="ARBA00023065"/>
    </source>
</evidence>
<reference evidence="19" key="1">
    <citation type="submission" date="2022-06" db="EMBL/GenBank/DDBJ databases">
        <title>Physiological and biochemical characterization and genomic elucidation of a strain of the genus Ensifer adhaerens M8 that combines arsenic oxidation and chromium reduction.</title>
        <authorList>
            <person name="Li X."/>
            <person name="Yu c."/>
        </authorList>
    </citation>
    <scope>NUCLEOTIDE SEQUENCE</scope>
    <source>
        <strain evidence="19">M8</strain>
        <plasmid evidence="19">pA</plasmid>
    </source>
</reference>
<evidence type="ECO:0000256" key="15">
    <source>
        <dbReference type="RuleBase" id="RU003357"/>
    </source>
</evidence>
<dbReference type="Pfam" id="PF00593">
    <property type="entry name" value="TonB_dep_Rec_b-barrel"/>
    <property type="match status" value="1"/>
</dbReference>
<dbReference type="InterPro" id="IPR010105">
    <property type="entry name" value="TonB_sidphr_rcpt"/>
</dbReference>
<evidence type="ECO:0000256" key="4">
    <source>
        <dbReference type="ARBA" id="ARBA00022452"/>
    </source>
</evidence>
<evidence type="ECO:0000313" key="19">
    <source>
        <dbReference type="EMBL" id="USJ25469.1"/>
    </source>
</evidence>
<keyword evidence="6 14" id="KW-0812">Transmembrane</keyword>
<keyword evidence="13 14" id="KW-0998">Cell outer membrane</keyword>
<keyword evidence="19" id="KW-0614">Plasmid</keyword>